<gene>
    <name evidence="2" type="ORF">NCTC10138_01548</name>
</gene>
<reference evidence="2 3" key="1">
    <citation type="submission" date="2019-01" db="EMBL/GenBank/DDBJ databases">
        <authorList>
            <consortium name="Pathogen Informatics"/>
        </authorList>
    </citation>
    <scope>NUCLEOTIDE SEQUENCE [LARGE SCALE GENOMIC DNA]</scope>
    <source>
        <strain evidence="2 3">NCTC10138</strain>
    </source>
</reference>
<dbReference type="KEGG" id="aaxa:NCTC10138_01548"/>
<accession>A0A449BFC9</accession>
<organism evidence="2 3">
    <name type="scientific">Haploplasma axanthum</name>
    <name type="common">Acholeplasma axanthum</name>
    <dbReference type="NCBI Taxonomy" id="29552"/>
    <lineage>
        <taxon>Bacteria</taxon>
        <taxon>Bacillati</taxon>
        <taxon>Mycoplasmatota</taxon>
        <taxon>Mollicutes</taxon>
        <taxon>Acholeplasmatales</taxon>
        <taxon>Acholeplasmataceae</taxon>
        <taxon>Haploplasma</taxon>
    </lineage>
</organism>
<keyword evidence="1" id="KW-1133">Transmembrane helix</keyword>
<dbReference type="RefSeq" id="WP_026390265.1">
    <property type="nucleotide sequence ID" value="NZ_LR215048.1"/>
</dbReference>
<keyword evidence="1" id="KW-0472">Membrane</keyword>
<feature type="transmembrane region" description="Helical" evidence="1">
    <location>
        <begin position="12"/>
        <end position="31"/>
    </location>
</feature>
<evidence type="ECO:0000313" key="3">
    <source>
        <dbReference type="Proteomes" id="UP000289841"/>
    </source>
</evidence>
<keyword evidence="1" id="KW-0812">Transmembrane</keyword>
<evidence type="ECO:0000256" key="1">
    <source>
        <dbReference type="SAM" id="Phobius"/>
    </source>
</evidence>
<dbReference type="EMBL" id="LR215048">
    <property type="protein sequence ID" value="VEU81153.1"/>
    <property type="molecule type" value="Genomic_DNA"/>
</dbReference>
<proteinExistence type="predicted"/>
<name>A0A449BFC9_HAPAX</name>
<sequence>MFAFLAQEGYEYVIPLFFILVVIIVILVFLYNRRKRKRSLNIDKKIDLFSISKVNDDYIVKDNLSGTTIVLKTFDDVIEYINTHINEKKD</sequence>
<keyword evidence="3" id="KW-1185">Reference proteome</keyword>
<evidence type="ECO:0000313" key="2">
    <source>
        <dbReference type="EMBL" id="VEU81153.1"/>
    </source>
</evidence>
<protein>
    <submittedName>
        <fullName evidence="2">Uncharacterized protein</fullName>
    </submittedName>
</protein>
<dbReference type="AlphaFoldDB" id="A0A449BFC9"/>
<dbReference type="Proteomes" id="UP000289841">
    <property type="component" value="Chromosome"/>
</dbReference>